<dbReference type="RefSeq" id="WP_185779187.1">
    <property type="nucleotide sequence ID" value="NZ_JACJUU010000003.1"/>
</dbReference>
<dbReference type="GO" id="GO:0006355">
    <property type="term" value="P:regulation of DNA-templated transcription"/>
    <property type="evidence" value="ECO:0007669"/>
    <property type="project" value="InterPro"/>
</dbReference>
<dbReference type="Proteomes" id="UP000545386">
    <property type="component" value="Unassembled WGS sequence"/>
</dbReference>
<evidence type="ECO:0000313" key="4">
    <source>
        <dbReference type="Proteomes" id="UP000545386"/>
    </source>
</evidence>
<dbReference type="GO" id="GO:0003677">
    <property type="term" value="F:DNA binding"/>
    <property type="evidence" value="ECO:0007669"/>
    <property type="project" value="UniProtKB-KW"/>
</dbReference>
<protein>
    <submittedName>
        <fullName evidence="3">Response regulator transcription factor</fullName>
    </submittedName>
</protein>
<dbReference type="SMART" id="SM00421">
    <property type="entry name" value="HTH_LUXR"/>
    <property type="match status" value="1"/>
</dbReference>
<dbReference type="PANTHER" id="PTHR43214:SF42">
    <property type="entry name" value="TRANSCRIPTIONAL REGULATORY PROTEIN DESR"/>
    <property type="match status" value="1"/>
</dbReference>
<dbReference type="AlphaFoldDB" id="A0A842HPC2"/>
<comment type="caution">
    <text evidence="3">The sequence shown here is derived from an EMBL/GenBank/DDBJ whole genome shotgun (WGS) entry which is preliminary data.</text>
</comment>
<keyword evidence="1" id="KW-0238">DNA-binding</keyword>
<name>A0A842HPC2_9BURK</name>
<sequence>MARNTLLRTGVLQILSDVVPNVSLQGFAYSDLDRHPDPAVRYDLLLLSIASHERQTSLVLASLKAFAPQKIVLMAEGQPDRSAIEKLPQQVVGYIDKSAPPEVFIATVRRVLEGKSGFPWPVTTATHDVVSSINAPVREVLRDTPPSQPSSGSLPVSSIFALGVAARSAPDSESDLLGLTPRQYEVLVLLSRGHALKSVSRLLNISLGTTKAHTEAVYQRLGAHNRNEAVYIARAKGARLEWEPEPVNTRAKSIA</sequence>
<dbReference type="SUPFAM" id="SSF46894">
    <property type="entry name" value="C-terminal effector domain of the bipartite response regulators"/>
    <property type="match status" value="1"/>
</dbReference>
<dbReference type="InterPro" id="IPR000792">
    <property type="entry name" value="Tscrpt_reg_LuxR_C"/>
</dbReference>
<gene>
    <name evidence="3" type="ORF">GTU67_05945</name>
</gene>
<feature type="domain" description="HTH luxR-type" evidence="2">
    <location>
        <begin position="172"/>
        <end position="237"/>
    </location>
</feature>
<evidence type="ECO:0000259" key="2">
    <source>
        <dbReference type="PROSITE" id="PS50043"/>
    </source>
</evidence>
<dbReference type="Pfam" id="PF00196">
    <property type="entry name" value="GerE"/>
    <property type="match status" value="1"/>
</dbReference>
<dbReference type="InterPro" id="IPR016032">
    <property type="entry name" value="Sig_transdc_resp-reg_C-effctor"/>
</dbReference>
<accession>A0A842HPC2</accession>
<dbReference type="PROSITE" id="PS50043">
    <property type="entry name" value="HTH_LUXR_2"/>
    <property type="match status" value="1"/>
</dbReference>
<organism evidence="3 4">
    <name type="scientific">Pusillimonas minor</name>
    <dbReference type="NCBI Taxonomy" id="2697024"/>
    <lineage>
        <taxon>Bacteria</taxon>
        <taxon>Pseudomonadati</taxon>
        <taxon>Pseudomonadota</taxon>
        <taxon>Betaproteobacteria</taxon>
        <taxon>Burkholderiales</taxon>
        <taxon>Alcaligenaceae</taxon>
        <taxon>Pusillimonas</taxon>
    </lineage>
</organism>
<reference evidence="3 4" key="1">
    <citation type="submission" date="2020-08" db="EMBL/GenBank/DDBJ databases">
        <title>Paraeoetvoesia sp. YC-7-48 draft genome sequence.</title>
        <authorList>
            <person name="Yao L."/>
        </authorList>
    </citation>
    <scope>NUCLEOTIDE SEQUENCE [LARGE SCALE GENOMIC DNA]</scope>
    <source>
        <strain evidence="4">YC-7-48</strain>
    </source>
</reference>
<dbReference type="PANTHER" id="PTHR43214">
    <property type="entry name" value="TWO-COMPONENT RESPONSE REGULATOR"/>
    <property type="match status" value="1"/>
</dbReference>
<dbReference type="InterPro" id="IPR039420">
    <property type="entry name" value="WalR-like"/>
</dbReference>
<dbReference type="CDD" id="cd06170">
    <property type="entry name" value="LuxR_C_like"/>
    <property type="match status" value="1"/>
</dbReference>
<dbReference type="EMBL" id="JACJUU010000003">
    <property type="protein sequence ID" value="MBC2769458.1"/>
    <property type="molecule type" value="Genomic_DNA"/>
</dbReference>
<dbReference type="Gene3D" id="3.40.50.2300">
    <property type="match status" value="1"/>
</dbReference>
<evidence type="ECO:0000313" key="3">
    <source>
        <dbReference type="EMBL" id="MBC2769458.1"/>
    </source>
</evidence>
<proteinExistence type="predicted"/>
<keyword evidence="4" id="KW-1185">Reference proteome</keyword>
<evidence type="ECO:0000256" key="1">
    <source>
        <dbReference type="ARBA" id="ARBA00023125"/>
    </source>
</evidence>
<dbReference type="PRINTS" id="PR00038">
    <property type="entry name" value="HTHLUXR"/>
</dbReference>